<feature type="binding site" evidence="7">
    <location>
        <position position="245"/>
    </location>
    <ligand>
        <name>Zn(2+)</name>
        <dbReference type="ChEBI" id="CHEBI:29105"/>
        <note>catalytic</note>
    </ligand>
</feature>
<evidence type="ECO:0000256" key="7">
    <source>
        <dbReference type="PIRSR" id="PIRSR627057-2"/>
    </source>
</evidence>
<dbReference type="AlphaFoldDB" id="A0A501XPN1"/>
<keyword evidence="1 8" id="KW-0645">Protease</keyword>
<keyword evidence="9" id="KW-0472">Membrane</keyword>
<evidence type="ECO:0000256" key="8">
    <source>
        <dbReference type="RuleBase" id="RU003983"/>
    </source>
</evidence>
<dbReference type="RefSeq" id="WP_140927544.1">
    <property type="nucleotide sequence ID" value="NZ_VFSU01000018.1"/>
</dbReference>
<dbReference type="OrthoDB" id="9781930at2"/>
<proteinExistence type="inferred from homology"/>
<dbReference type="Proteomes" id="UP000319897">
    <property type="component" value="Unassembled WGS sequence"/>
</dbReference>
<feature type="transmembrane region" description="Helical" evidence="9">
    <location>
        <begin position="255"/>
        <end position="273"/>
    </location>
</feature>
<keyword evidence="4 7" id="KW-0862">Zinc</keyword>
<comment type="cofactor">
    <cofactor evidence="7 8">
        <name>Zn(2+)</name>
        <dbReference type="ChEBI" id="CHEBI:29105"/>
    </cofactor>
    <text evidence="7 8">Binds 1 zinc ion per subunit.</text>
</comment>
<dbReference type="InterPro" id="IPR001915">
    <property type="entry name" value="Peptidase_M48"/>
</dbReference>
<evidence type="ECO:0000313" key="13">
    <source>
        <dbReference type="Proteomes" id="UP000319897"/>
    </source>
</evidence>
<organism evidence="12 13">
    <name type="scientific">Sandaracinobacter neustonicus</name>
    <dbReference type="NCBI Taxonomy" id="1715348"/>
    <lineage>
        <taxon>Bacteria</taxon>
        <taxon>Pseudomonadati</taxon>
        <taxon>Pseudomonadota</taxon>
        <taxon>Alphaproteobacteria</taxon>
        <taxon>Sphingomonadales</taxon>
        <taxon>Sphingosinicellaceae</taxon>
        <taxon>Sandaracinobacter</taxon>
    </lineage>
</organism>
<dbReference type="GO" id="GO:0004222">
    <property type="term" value="F:metalloendopeptidase activity"/>
    <property type="evidence" value="ECO:0007669"/>
    <property type="project" value="InterPro"/>
</dbReference>
<name>A0A501XPN1_9SPHN</name>
<dbReference type="EMBL" id="VFSU01000018">
    <property type="protein sequence ID" value="TPE62480.1"/>
    <property type="molecule type" value="Genomic_DNA"/>
</dbReference>
<evidence type="ECO:0000256" key="2">
    <source>
        <dbReference type="ARBA" id="ARBA00022723"/>
    </source>
</evidence>
<feature type="transmembrane region" description="Helical" evidence="9">
    <location>
        <begin position="143"/>
        <end position="166"/>
    </location>
</feature>
<dbReference type="GO" id="GO:0071586">
    <property type="term" value="P:CAAX-box protein processing"/>
    <property type="evidence" value="ECO:0007669"/>
    <property type="project" value="InterPro"/>
</dbReference>
<protein>
    <submittedName>
        <fullName evidence="12">M48 family metallopeptidase</fullName>
    </submittedName>
</protein>
<keyword evidence="5 8" id="KW-0482">Metalloprotease</keyword>
<feature type="transmembrane region" description="Helical" evidence="9">
    <location>
        <begin position="110"/>
        <end position="136"/>
    </location>
</feature>
<feature type="binding site" evidence="7">
    <location>
        <position position="322"/>
    </location>
    <ligand>
        <name>Zn(2+)</name>
        <dbReference type="ChEBI" id="CHEBI:29105"/>
        <note>catalytic</note>
    </ligand>
</feature>
<feature type="active site" evidence="6">
    <location>
        <position position="246"/>
    </location>
</feature>
<sequence>MSFDPAAATAAYIDSLGPEALAKAEAYTVGGHWILLWGVLVGALVTWLIVRSGLPDRLQLRLRGKPVRAAFLVSALVLALSSLLTLPWTLYTDYFRMKAYGRTSQPLGDWLGQMALSTAISIVLGALFFLGLYTLIRKAGKSWWVWSGGLVAAVIALMLLAGPVLIEPLFNEYKPLPAGEVRTALEVQAAKAGIPADRIFVYDGSRQSNNFTANVSGVFGSARIAISDVALHGANLNEVKAVTGHEIGHYVSGHIWRGVALFSALAMLFFFLADRLFPRLARLFGSKASIGDPAGLPILLFFASLAGLLAQPISSSFSRWSEADADRYSLETVNLPDALSSALVKTAEYRYPRPGRLEEILFYDHPSVERRVRTAMEWKAAHPSTPDTARDEGGS</sequence>
<dbReference type="PANTHER" id="PTHR10120">
    <property type="entry name" value="CAAX PRENYL PROTEASE 1"/>
    <property type="match status" value="1"/>
</dbReference>
<evidence type="ECO:0000256" key="9">
    <source>
        <dbReference type="SAM" id="Phobius"/>
    </source>
</evidence>
<evidence type="ECO:0000256" key="4">
    <source>
        <dbReference type="ARBA" id="ARBA00022833"/>
    </source>
</evidence>
<feature type="transmembrane region" description="Helical" evidence="9">
    <location>
        <begin position="70"/>
        <end position="90"/>
    </location>
</feature>
<keyword evidence="3 8" id="KW-0378">Hydrolase</keyword>
<dbReference type="CDD" id="cd07343">
    <property type="entry name" value="M48A_Zmpste24p_like"/>
    <property type="match status" value="1"/>
</dbReference>
<comment type="caution">
    <text evidence="12">The sequence shown here is derived from an EMBL/GenBank/DDBJ whole genome shotgun (WGS) entry which is preliminary data.</text>
</comment>
<dbReference type="GO" id="GO:0046872">
    <property type="term" value="F:metal ion binding"/>
    <property type="evidence" value="ECO:0007669"/>
    <property type="project" value="UniProtKB-KW"/>
</dbReference>
<evidence type="ECO:0000256" key="5">
    <source>
        <dbReference type="ARBA" id="ARBA00023049"/>
    </source>
</evidence>
<accession>A0A501XPN1</accession>
<keyword evidence="2 7" id="KW-0479">Metal-binding</keyword>
<evidence type="ECO:0000313" key="12">
    <source>
        <dbReference type="EMBL" id="TPE62480.1"/>
    </source>
</evidence>
<feature type="domain" description="CAAX prenyl protease 1 N-terminal" evidence="11">
    <location>
        <begin position="14"/>
        <end position="171"/>
    </location>
</feature>
<reference evidence="12 13" key="1">
    <citation type="submission" date="2019-06" db="EMBL/GenBank/DDBJ databases">
        <authorList>
            <person name="Lee I."/>
            <person name="Jang G.I."/>
            <person name="Hwang C.Y."/>
        </authorList>
    </citation>
    <scope>NUCLEOTIDE SEQUENCE [LARGE SCALE GENOMIC DNA]</scope>
    <source>
        <strain evidence="12 13">PAMC 28131</strain>
    </source>
</reference>
<feature type="transmembrane region" description="Helical" evidence="9">
    <location>
        <begin position="31"/>
        <end position="50"/>
    </location>
</feature>
<evidence type="ECO:0000259" key="11">
    <source>
        <dbReference type="Pfam" id="PF16491"/>
    </source>
</evidence>
<gene>
    <name evidence="12" type="ORF">FJQ54_06180</name>
</gene>
<keyword evidence="13" id="KW-1185">Reference proteome</keyword>
<comment type="similarity">
    <text evidence="8">Belongs to the peptidase M48 family.</text>
</comment>
<evidence type="ECO:0000256" key="3">
    <source>
        <dbReference type="ARBA" id="ARBA00022801"/>
    </source>
</evidence>
<keyword evidence="9" id="KW-0812">Transmembrane</keyword>
<dbReference type="Pfam" id="PF16491">
    <property type="entry name" value="Peptidase_M48_N"/>
    <property type="match status" value="1"/>
</dbReference>
<evidence type="ECO:0000256" key="6">
    <source>
        <dbReference type="PIRSR" id="PIRSR627057-1"/>
    </source>
</evidence>
<evidence type="ECO:0000256" key="1">
    <source>
        <dbReference type="ARBA" id="ARBA00022670"/>
    </source>
</evidence>
<feature type="active site" description="Proton donor" evidence="6">
    <location>
        <position position="326"/>
    </location>
</feature>
<dbReference type="Pfam" id="PF01435">
    <property type="entry name" value="Peptidase_M48"/>
    <property type="match status" value="1"/>
</dbReference>
<feature type="domain" description="Peptidase M48" evidence="10">
    <location>
        <begin position="176"/>
        <end position="378"/>
    </location>
</feature>
<dbReference type="Gene3D" id="3.30.2010.10">
    <property type="entry name" value="Metalloproteases ('zincins'), catalytic domain"/>
    <property type="match status" value="1"/>
</dbReference>
<keyword evidence="9" id="KW-1133">Transmembrane helix</keyword>
<feature type="binding site" evidence="7">
    <location>
        <position position="249"/>
    </location>
    <ligand>
        <name>Zn(2+)</name>
        <dbReference type="ChEBI" id="CHEBI:29105"/>
        <note>catalytic</note>
    </ligand>
</feature>
<dbReference type="InterPro" id="IPR027057">
    <property type="entry name" value="CAXX_Prtase_1"/>
</dbReference>
<dbReference type="InterPro" id="IPR032456">
    <property type="entry name" value="Peptidase_M48_N"/>
</dbReference>
<evidence type="ECO:0000259" key="10">
    <source>
        <dbReference type="Pfam" id="PF01435"/>
    </source>
</evidence>